<protein>
    <submittedName>
        <fullName evidence="3">Lytic murein transglycosylase</fullName>
    </submittedName>
</protein>
<name>A0A4V3SN51_9PAST</name>
<dbReference type="FunFam" id="1.10.8.350:FF:000001">
    <property type="entry name" value="Lytic murein transglycosylase B"/>
    <property type="match status" value="1"/>
</dbReference>
<keyword evidence="1" id="KW-0732">Signal</keyword>
<sequence>MKKISVLSTALLSCLLVGCSSGSQSSSLKNIPTISRNAVYSKSRTPDNFYDYVQFLKGKAAAEGVSLATLNAQNNIHYVEKAVALDQAQAGRLVRREPNRPPVLNPNGTTNYLNKVLTNNKVNVAEERYWEVQVPLQRASRRYGVQQEYILALWGMESSFGHYQGSYDVLSALATLAFDGRREALFGKEFINAMKMLDRDHIQRARMLGSWAGAMGQTQFMPSAFLNYAADGNGDGVKDIWTNQFDAFASIANYLHTVGWDDKLPWGIEVTLNQPFDLSLSGIEKNKARSLRDWQAQGVMPLSFSAQEQAKLTALSHADLWLIRPDKQVGRVFLVSNNFRTILDWNKSNYFAVSIGMFADQIKERVGL</sequence>
<evidence type="ECO:0000313" key="4">
    <source>
        <dbReference type="Proteomes" id="UP000310576"/>
    </source>
</evidence>
<organism evidence="3 4">
    <name type="scientific">Rodentibacter pneumotropicus</name>
    <dbReference type="NCBI Taxonomy" id="758"/>
    <lineage>
        <taxon>Bacteria</taxon>
        <taxon>Pseudomonadati</taxon>
        <taxon>Pseudomonadota</taxon>
        <taxon>Gammaproteobacteria</taxon>
        <taxon>Pasteurellales</taxon>
        <taxon>Pasteurellaceae</taxon>
        <taxon>Rodentibacter</taxon>
    </lineage>
</organism>
<evidence type="ECO:0000256" key="1">
    <source>
        <dbReference type="SAM" id="SignalP"/>
    </source>
</evidence>
<evidence type="ECO:0000313" key="3">
    <source>
        <dbReference type="EMBL" id="THA15720.1"/>
    </source>
</evidence>
<evidence type="ECO:0000259" key="2">
    <source>
        <dbReference type="Pfam" id="PF13406"/>
    </source>
</evidence>
<dbReference type="InterPro" id="IPR031304">
    <property type="entry name" value="SLT_2"/>
</dbReference>
<dbReference type="SUPFAM" id="SSF53955">
    <property type="entry name" value="Lysozyme-like"/>
    <property type="match status" value="1"/>
</dbReference>
<dbReference type="RefSeq" id="WP_136124860.1">
    <property type="nucleotide sequence ID" value="NZ_CAJUGY010000004.1"/>
</dbReference>
<dbReference type="CDD" id="cd13399">
    <property type="entry name" value="Slt35-like"/>
    <property type="match status" value="1"/>
</dbReference>
<dbReference type="Gene3D" id="1.10.530.10">
    <property type="match status" value="1"/>
</dbReference>
<dbReference type="AlphaFoldDB" id="A0A4V3SN51"/>
<gene>
    <name evidence="3" type="ORF">D3M76_04715</name>
</gene>
<dbReference type="InterPro" id="IPR043426">
    <property type="entry name" value="MltB-like"/>
</dbReference>
<dbReference type="InterPro" id="IPR023346">
    <property type="entry name" value="Lysozyme-like_dom_sf"/>
</dbReference>
<dbReference type="PROSITE" id="PS51257">
    <property type="entry name" value="PROKAR_LIPOPROTEIN"/>
    <property type="match status" value="1"/>
</dbReference>
<dbReference type="GO" id="GO:0008933">
    <property type="term" value="F:peptidoglycan lytic transglycosylase activity"/>
    <property type="evidence" value="ECO:0007669"/>
    <property type="project" value="TreeGrafter"/>
</dbReference>
<feature type="signal peptide" evidence="1">
    <location>
        <begin position="1"/>
        <end position="25"/>
    </location>
</feature>
<dbReference type="GO" id="GO:0009253">
    <property type="term" value="P:peptidoglycan catabolic process"/>
    <property type="evidence" value="ECO:0007669"/>
    <property type="project" value="TreeGrafter"/>
</dbReference>
<reference evidence="3 4" key="1">
    <citation type="journal article" date="2019" name="Vet. Microbiol.">
        <title>Development of multi locus sequence typing (MLST) of Rodentibacter pneumotropicus.</title>
        <authorList>
            <person name="Adhikary S."/>
            <person name="Bisgaard M."/>
            <person name="Boot R."/>
            <person name="Benga L."/>
            <person name="Nicklas W."/>
            <person name="Christensen H."/>
        </authorList>
    </citation>
    <scope>NUCLEOTIDE SEQUENCE [LARGE SCALE GENOMIC DNA]</scope>
    <source>
        <strain evidence="3 4">1596_07</strain>
    </source>
</reference>
<dbReference type="EMBL" id="QXNG01000045">
    <property type="protein sequence ID" value="THA15720.1"/>
    <property type="molecule type" value="Genomic_DNA"/>
</dbReference>
<dbReference type="InterPro" id="IPR011970">
    <property type="entry name" value="MltB_2"/>
</dbReference>
<dbReference type="Pfam" id="PF13406">
    <property type="entry name" value="SLT_2"/>
    <property type="match status" value="1"/>
</dbReference>
<dbReference type="PANTHER" id="PTHR30163:SF8">
    <property type="entry name" value="LYTIC MUREIN TRANSGLYCOSYLASE"/>
    <property type="match status" value="1"/>
</dbReference>
<feature type="domain" description="Transglycosylase SLT" evidence="2">
    <location>
        <begin position="49"/>
        <end position="360"/>
    </location>
</feature>
<accession>A0A4V3SN51</accession>
<feature type="chain" id="PRO_5030104857" evidence="1">
    <location>
        <begin position="26"/>
        <end position="368"/>
    </location>
</feature>
<dbReference type="PANTHER" id="PTHR30163">
    <property type="entry name" value="MEMBRANE-BOUND LYTIC MUREIN TRANSGLYCOSYLASE B"/>
    <property type="match status" value="1"/>
</dbReference>
<proteinExistence type="predicted"/>
<comment type="caution">
    <text evidence="3">The sequence shown here is derived from an EMBL/GenBank/DDBJ whole genome shotgun (WGS) entry which is preliminary data.</text>
</comment>
<dbReference type="Gene3D" id="1.10.8.350">
    <property type="entry name" value="Bacterial muramidase"/>
    <property type="match status" value="1"/>
</dbReference>
<dbReference type="Proteomes" id="UP000310576">
    <property type="component" value="Unassembled WGS sequence"/>
</dbReference>
<dbReference type="NCBIfam" id="TIGR02283">
    <property type="entry name" value="MltB_2"/>
    <property type="match status" value="1"/>
</dbReference>